<dbReference type="Proteomes" id="UP000480266">
    <property type="component" value="Unassembled WGS sequence"/>
</dbReference>
<dbReference type="EMBL" id="JAAMRR010000453">
    <property type="protein sequence ID" value="NGX95293.1"/>
    <property type="molecule type" value="Genomic_DNA"/>
</dbReference>
<keyword evidence="1" id="KW-0732">Signal</keyword>
<name>A0A7C9VLN9_9BRAD</name>
<reference evidence="2" key="1">
    <citation type="submission" date="2020-02" db="EMBL/GenBank/DDBJ databases">
        <title>Draft genome sequence of Candidatus Afipia apatlaquensis IBT-C3, a potential strain for decolorization of textile dyes.</title>
        <authorList>
            <person name="Sanchez-Reyes A."/>
            <person name="Breton-Deval L."/>
            <person name="Mangelson H."/>
            <person name="Sanchez-Flores A."/>
        </authorList>
    </citation>
    <scope>NUCLEOTIDE SEQUENCE [LARGE SCALE GENOMIC DNA]</scope>
    <source>
        <strain evidence="2">IBT-C3</strain>
    </source>
</reference>
<dbReference type="Pfam" id="PF06059">
    <property type="entry name" value="DUF930"/>
    <property type="match status" value="1"/>
</dbReference>
<evidence type="ECO:0000313" key="3">
    <source>
        <dbReference type="Proteomes" id="UP000480266"/>
    </source>
</evidence>
<evidence type="ECO:0000256" key="1">
    <source>
        <dbReference type="SAM" id="SignalP"/>
    </source>
</evidence>
<dbReference type="AlphaFoldDB" id="A0A7C9VLN9"/>
<feature type="chain" id="PRO_5028909352" evidence="1">
    <location>
        <begin position="21"/>
        <end position="129"/>
    </location>
</feature>
<protein>
    <submittedName>
        <fullName evidence="2">DUF930 domain-containing protein</fullName>
    </submittedName>
</protein>
<dbReference type="InterPro" id="IPR009273">
    <property type="entry name" value="DUF930"/>
</dbReference>
<organism evidence="2 3">
    <name type="scientific">Candidatus Afipia apatlaquensis</name>
    <dbReference type="NCBI Taxonomy" id="2712852"/>
    <lineage>
        <taxon>Bacteria</taxon>
        <taxon>Pseudomonadati</taxon>
        <taxon>Pseudomonadota</taxon>
        <taxon>Alphaproteobacteria</taxon>
        <taxon>Hyphomicrobiales</taxon>
        <taxon>Nitrobacteraceae</taxon>
        <taxon>Afipia</taxon>
    </lineage>
</organism>
<sequence>MKITTVVLIAALFPVAPCLAMDARFAASLKKLDPQTRLEQVCDLEAMSRIDRDANPYHPDRAKTDVLSHPQHAGDTVTGKGGAFRSKGRWYSFSFACKGSPDHMTVLSFSYRIGELIPESKWAALGLWR</sequence>
<feature type="signal peptide" evidence="1">
    <location>
        <begin position="1"/>
        <end position="20"/>
    </location>
</feature>
<evidence type="ECO:0000313" key="2">
    <source>
        <dbReference type="EMBL" id="NGX95293.1"/>
    </source>
</evidence>
<accession>A0A7C9VLN9</accession>
<keyword evidence="3" id="KW-1185">Reference proteome</keyword>
<proteinExistence type="predicted"/>
<gene>
    <name evidence="2" type="ORF">G4V63_08715</name>
</gene>
<comment type="caution">
    <text evidence="2">The sequence shown here is derived from an EMBL/GenBank/DDBJ whole genome shotgun (WGS) entry which is preliminary data.</text>
</comment>